<reference evidence="3 4" key="1">
    <citation type="submission" date="2020-01" db="EMBL/GenBank/DDBJ databases">
        <title>Identification and distribution of gene clusters putatively required for synthesis of sphingolipid metabolism inhibitors in phylogenetically diverse species of the filamentous fungus Fusarium.</title>
        <authorList>
            <person name="Kim H.-S."/>
            <person name="Busman M."/>
            <person name="Brown D.W."/>
            <person name="Divon H."/>
            <person name="Uhlig S."/>
            <person name="Proctor R.H."/>
        </authorList>
    </citation>
    <scope>NUCLEOTIDE SEQUENCE [LARGE SCALE GENOMIC DNA]</scope>
    <source>
        <strain evidence="3 4">NRRL 13308</strain>
    </source>
</reference>
<gene>
    <name evidence="3" type="ORF">FACUT_1628</name>
</gene>
<dbReference type="GO" id="GO:0003677">
    <property type="term" value="F:DNA binding"/>
    <property type="evidence" value="ECO:0007669"/>
    <property type="project" value="InterPro"/>
</dbReference>
<dbReference type="GO" id="GO:0003700">
    <property type="term" value="F:DNA-binding transcription factor activity"/>
    <property type="evidence" value="ECO:0007669"/>
    <property type="project" value="InterPro"/>
</dbReference>
<protein>
    <recommendedName>
        <fullName evidence="2">Copper-fist domain-containing protein</fullName>
    </recommendedName>
</protein>
<feature type="compositionally biased region" description="Polar residues" evidence="1">
    <location>
        <begin position="276"/>
        <end position="287"/>
    </location>
</feature>
<organism evidence="3 4">
    <name type="scientific">Fusarium acutatum</name>
    <dbReference type="NCBI Taxonomy" id="78861"/>
    <lineage>
        <taxon>Eukaryota</taxon>
        <taxon>Fungi</taxon>
        <taxon>Dikarya</taxon>
        <taxon>Ascomycota</taxon>
        <taxon>Pezizomycotina</taxon>
        <taxon>Sordariomycetes</taxon>
        <taxon>Hypocreomycetidae</taxon>
        <taxon>Hypocreales</taxon>
        <taxon>Nectriaceae</taxon>
        <taxon>Fusarium</taxon>
        <taxon>Fusarium fujikuroi species complex</taxon>
    </lineage>
</organism>
<dbReference type="GO" id="GO:0005634">
    <property type="term" value="C:nucleus"/>
    <property type="evidence" value="ECO:0007669"/>
    <property type="project" value="InterPro"/>
</dbReference>
<evidence type="ECO:0000259" key="2">
    <source>
        <dbReference type="PROSITE" id="PS50073"/>
    </source>
</evidence>
<comment type="caution">
    <text evidence="3">The sequence shown here is derived from an EMBL/GenBank/DDBJ whole genome shotgun (WGS) entry which is preliminary data.</text>
</comment>
<dbReference type="EMBL" id="JAADJF010000035">
    <property type="protein sequence ID" value="KAF4443074.1"/>
    <property type="molecule type" value="Genomic_DNA"/>
</dbReference>
<dbReference type="InterPro" id="IPR036395">
    <property type="entry name" value="Cu_fist_DNA-bd_dom_sf"/>
</dbReference>
<evidence type="ECO:0000313" key="4">
    <source>
        <dbReference type="Proteomes" id="UP000536711"/>
    </source>
</evidence>
<dbReference type="GO" id="GO:0005507">
    <property type="term" value="F:copper ion binding"/>
    <property type="evidence" value="ECO:0007669"/>
    <property type="project" value="InterPro"/>
</dbReference>
<name>A0A8H4K4G4_9HYPO</name>
<sequence length="367" mass="39570">MRTNEQGEKIACSKCRVGHRTSKCVDAPGHQDDLQVIRSAGRPGRSKTDPARAAEQREKKRKRRVEMEPEEEGAAGFQREAHTFGLQRTASAPVRGSFAAGYSQLSVPRYQNLGSFVNPPALVPSFARRSSFPPDPLRVGLPEPIRRPLEQPAYLSMGYLPAPPLPTVSAPVSASSAPVSQNVLVNQFDAMAQNLLVNNQVMGFPQVDMMAQADQGDNMMIQTSLGDLMEAGGIVPPVPSIPSPDLFPFNEEAREMVSWDGFIPEQPVQPMPAANSDVQSSGSPSFSESWNLLDLPTSDNSFTTELPAHGTLADQRASASSGEYPFFDAGPHVADPFAGGDLYDPGEESGSPVETSGGFFPFSYDFL</sequence>
<dbReference type="Pfam" id="PF00649">
    <property type="entry name" value="Copper-fist"/>
    <property type="match status" value="1"/>
</dbReference>
<feature type="domain" description="Copper-fist" evidence="2">
    <location>
        <begin position="6"/>
        <end position="44"/>
    </location>
</feature>
<evidence type="ECO:0000256" key="1">
    <source>
        <dbReference type="SAM" id="MobiDB-lite"/>
    </source>
</evidence>
<dbReference type="SUPFAM" id="SSF57879">
    <property type="entry name" value="Zinc domain conserved in yeast copper-regulated transcription factors"/>
    <property type="match status" value="1"/>
</dbReference>
<proteinExistence type="predicted"/>
<accession>A0A8H4K4G4</accession>
<keyword evidence="4" id="KW-1185">Reference proteome</keyword>
<dbReference type="InterPro" id="IPR001083">
    <property type="entry name" value="Cu_fist_DNA-bd_dom"/>
</dbReference>
<feature type="compositionally biased region" description="Basic and acidic residues" evidence="1">
    <location>
        <begin position="46"/>
        <end position="58"/>
    </location>
</feature>
<dbReference type="OrthoDB" id="5086233at2759"/>
<feature type="region of interest" description="Disordered" evidence="1">
    <location>
        <begin position="266"/>
        <end position="287"/>
    </location>
</feature>
<dbReference type="Proteomes" id="UP000536711">
    <property type="component" value="Unassembled WGS sequence"/>
</dbReference>
<dbReference type="SMART" id="SM01090">
    <property type="entry name" value="Copper-fist"/>
    <property type="match status" value="1"/>
</dbReference>
<dbReference type="Gene3D" id="3.90.430.10">
    <property type="entry name" value="Copper fist DNA-binding domain"/>
    <property type="match status" value="1"/>
</dbReference>
<evidence type="ECO:0000313" key="3">
    <source>
        <dbReference type="EMBL" id="KAF4443074.1"/>
    </source>
</evidence>
<feature type="region of interest" description="Disordered" evidence="1">
    <location>
        <begin position="22"/>
        <end position="76"/>
    </location>
</feature>
<dbReference type="AlphaFoldDB" id="A0A8H4K4G4"/>
<dbReference type="PROSITE" id="PS50073">
    <property type="entry name" value="COPPER_FIST_2"/>
    <property type="match status" value="1"/>
</dbReference>